<evidence type="ECO:0000313" key="2">
    <source>
        <dbReference type="EMBL" id="KAB3537825.1"/>
    </source>
</evidence>
<sequence>MPNLIRCTASEPQPPLWRLILYIVGIVLSINFLVELTNLLPKNLAAIASILILILTAALCSYIINRKLAKYTYILIENDLVFNKQLGRRENRVLDVKIYDIDWIKPIQEAREKVKYKKTYWLTCKFTGSDIYVGRFMRNNQIYRFVFQPNESLRKELYKQIKQNKK</sequence>
<feature type="transmembrane region" description="Helical" evidence="1">
    <location>
        <begin position="46"/>
        <end position="64"/>
    </location>
</feature>
<keyword evidence="1" id="KW-0472">Membrane</keyword>
<feature type="transmembrane region" description="Helical" evidence="1">
    <location>
        <begin position="16"/>
        <end position="34"/>
    </location>
</feature>
<keyword evidence="1" id="KW-0812">Transmembrane</keyword>
<keyword evidence="1" id="KW-1133">Transmembrane helix</keyword>
<proteinExistence type="predicted"/>
<dbReference type="Proteomes" id="UP000432715">
    <property type="component" value="Unassembled WGS sequence"/>
</dbReference>
<dbReference type="RefSeq" id="WP_151859970.1">
    <property type="nucleotide sequence ID" value="NZ_WBZC01000008.1"/>
</dbReference>
<protein>
    <submittedName>
        <fullName evidence="2">Uncharacterized protein</fullName>
    </submittedName>
</protein>
<dbReference type="OrthoDB" id="1953575at2"/>
<gene>
    <name evidence="2" type="ORF">F8154_02265</name>
</gene>
<comment type="caution">
    <text evidence="2">The sequence shown here is derived from an EMBL/GenBank/DDBJ whole genome shotgun (WGS) entry which is preliminary data.</text>
</comment>
<evidence type="ECO:0000256" key="1">
    <source>
        <dbReference type="SAM" id="Phobius"/>
    </source>
</evidence>
<dbReference type="EMBL" id="WBZC01000008">
    <property type="protein sequence ID" value="KAB3537825.1"/>
    <property type="molecule type" value="Genomic_DNA"/>
</dbReference>
<keyword evidence="3" id="KW-1185">Reference proteome</keyword>
<evidence type="ECO:0000313" key="3">
    <source>
        <dbReference type="Proteomes" id="UP000432715"/>
    </source>
</evidence>
<accession>A0A6I0F749</accession>
<reference evidence="2 3" key="1">
    <citation type="submission" date="2019-10" db="EMBL/GenBank/DDBJ databases">
        <title>Alkaliphilus serpentinus sp. nov. and Alkaliphilus pronyensis sp. nov., two novel anaerobic alkaliphilic species isolated from the serpentinized-hosted hydrothermal field of the Prony Bay (New Caledonia).</title>
        <authorList>
            <person name="Postec A."/>
        </authorList>
    </citation>
    <scope>NUCLEOTIDE SEQUENCE [LARGE SCALE GENOMIC DNA]</scope>
    <source>
        <strain evidence="2 3">LacV</strain>
    </source>
</reference>
<organism evidence="2 3">
    <name type="scientific">Alkaliphilus pronyensis</name>
    <dbReference type="NCBI Taxonomy" id="1482732"/>
    <lineage>
        <taxon>Bacteria</taxon>
        <taxon>Bacillati</taxon>
        <taxon>Bacillota</taxon>
        <taxon>Clostridia</taxon>
        <taxon>Peptostreptococcales</taxon>
        <taxon>Natronincolaceae</taxon>
        <taxon>Alkaliphilus</taxon>
    </lineage>
</organism>
<dbReference type="AlphaFoldDB" id="A0A6I0F749"/>
<name>A0A6I0F749_9FIRM</name>